<proteinExistence type="predicted"/>
<sequence>MGGGFLAKDVGTWTPSCKF</sequence>
<reference evidence="1" key="2">
    <citation type="journal article" date="2015" name="Data Brief">
        <title>Shoot transcriptome of the giant reed, Arundo donax.</title>
        <authorList>
            <person name="Barrero R.A."/>
            <person name="Guerrero F.D."/>
            <person name="Moolhuijzen P."/>
            <person name="Goolsby J.A."/>
            <person name="Tidwell J."/>
            <person name="Bellgard S.E."/>
            <person name="Bellgard M.I."/>
        </authorList>
    </citation>
    <scope>NUCLEOTIDE SEQUENCE</scope>
    <source>
        <tissue evidence="1">Shoot tissue taken approximately 20 cm above the soil surface</tissue>
    </source>
</reference>
<evidence type="ECO:0000313" key="1">
    <source>
        <dbReference type="EMBL" id="JAD40497.1"/>
    </source>
</evidence>
<accession>A0A0A9A0D3</accession>
<dbReference type="EMBL" id="GBRH01257398">
    <property type="protein sequence ID" value="JAD40497.1"/>
    <property type="molecule type" value="Transcribed_RNA"/>
</dbReference>
<organism evidence="1">
    <name type="scientific">Arundo donax</name>
    <name type="common">Giant reed</name>
    <name type="synonym">Donax arundinaceus</name>
    <dbReference type="NCBI Taxonomy" id="35708"/>
    <lineage>
        <taxon>Eukaryota</taxon>
        <taxon>Viridiplantae</taxon>
        <taxon>Streptophyta</taxon>
        <taxon>Embryophyta</taxon>
        <taxon>Tracheophyta</taxon>
        <taxon>Spermatophyta</taxon>
        <taxon>Magnoliopsida</taxon>
        <taxon>Liliopsida</taxon>
        <taxon>Poales</taxon>
        <taxon>Poaceae</taxon>
        <taxon>PACMAD clade</taxon>
        <taxon>Arundinoideae</taxon>
        <taxon>Arundineae</taxon>
        <taxon>Arundo</taxon>
    </lineage>
</organism>
<name>A0A0A9A0D3_ARUDO</name>
<reference evidence="1" key="1">
    <citation type="submission" date="2014-09" db="EMBL/GenBank/DDBJ databases">
        <authorList>
            <person name="Magalhaes I.L.F."/>
            <person name="Oliveira U."/>
            <person name="Santos F.R."/>
            <person name="Vidigal T.H.D.A."/>
            <person name="Brescovit A.D."/>
            <person name="Santos A.J."/>
        </authorList>
    </citation>
    <scope>NUCLEOTIDE SEQUENCE</scope>
    <source>
        <tissue evidence="1">Shoot tissue taken approximately 20 cm above the soil surface</tissue>
    </source>
</reference>
<protein>
    <submittedName>
        <fullName evidence="1">Uncharacterized protein</fullName>
    </submittedName>
</protein>
<dbReference type="AlphaFoldDB" id="A0A0A9A0D3"/>